<protein>
    <submittedName>
        <fullName evidence="1">Uncharacterized protein</fullName>
    </submittedName>
</protein>
<dbReference type="Proteomes" id="UP001630127">
    <property type="component" value="Unassembled WGS sequence"/>
</dbReference>
<evidence type="ECO:0000313" key="2">
    <source>
        <dbReference type="Proteomes" id="UP001630127"/>
    </source>
</evidence>
<comment type="caution">
    <text evidence="1">The sequence shown here is derived from an EMBL/GenBank/DDBJ whole genome shotgun (WGS) entry which is preliminary data.</text>
</comment>
<gene>
    <name evidence="1" type="ORF">ACH5RR_033697</name>
</gene>
<evidence type="ECO:0000313" key="1">
    <source>
        <dbReference type="EMBL" id="KAL3503856.1"/>
    </source>
</evidence>
<reference evidence="1 2" key="1">
    <citation type="submission" date="2024-11" db="EMBL/GenBank/DDBJ databases">
        <title>A near-complete genome assembly of Cinchona calisaya.</title>
        <authorList>
            <person name="Lian D.C."/>
            <person name="Zhao X.W."/>
            <person name="Wei L."/>
        </authorList>
    </citation>
    <scope>NUCLEOTIDE SEQUENCE [LARGE SCALE GENOMIC DNA]</scope>
    <source>
        <tissue evidence="1">Nenye</tissue>
    </source>
</reference>
<organism evidence="1 2">
    <name type="scientific">Cinchona calisaya</name>
    <dbReference type="NCBI Taxonomy" id="153742"/>
    <lineage>
        <taxon>Eukaryota</taxon>
        <taxon>Viridiplantae</taxon>
        <taxon>Streptophyta</taxon>
        <taxon>Embryophyta</taxon>
        <taxon>Tracheophyta</taxon>
        <taxon>Spermatophyta</taxon>
        <taxon>Magnoliopsida</taxon>
        <taxon>eudicotyledons</taxon>
        <taxon>Gunneridae</taxon>
        <taxon>Pentapetalae</taxon>
        <taxon>asterids</taxon>
        <taxon>lamiids</taxon>
        <taxon>Gentianales</taxon>
        <taxon>Rubiaceae</taxon>
        <taxon>Cinchonoideae</taxon>
        <taxon>Cinchoneae</taxon>
        <taxon>Cinchona</taxon>
    </lineage>
</organism>
<sequence length="95" mass="11000">MIERVWAYYGEPLDLGVQECFIDLGKTIAKEIVAMVGRSNGGVLWYGAESYRSWKTLIDEAIDPKPKSGDTGEKMDDFYCFSRWQRQCIELTYQM</sequence>
<keyword evidence="2" id="KW-1185">Reference proteome</keyword>
<dbReference type="AlphaFoldDB" id="A0ABD2Y8Q7"/>
<proteinExistence type="predicted"/>
<dbReference type="EMBL" id="JBJUIK010000014">
    <property type="protein sequence ID" value="KAL3503856.1"/>
    <property type="molecule type" value="Genomic_DNA"/>
</dbReference>
<name>A0ABD2Y8Q7_9GENT</name>
<accession>A0ABD2Y8Q7</accession>